<reference evidence="2 3" key="1">
    <citation type="submission" date="2016-02" db="EMBL/GenBank/DDBJ databases">
        <authorList>
            <person name="Wen L."/>
            <person name="He K."/>
            <person name="Yang H."/>
        </authorList>
    </citation>
    <scope>NUCLEOTIDE SEQUENCE [LARGE SCALE GENOMIC DNA]</scope>
    <source>
        <strain evidence="2 3">TSA40</strain>
    </source>
</reference>
<dbReference type="Proteomes" id="UP000197535">
    <property type="component" value="Unassembled WGS sequence"/>
</dbReference>
<proteinExistence type="predicted"/>
<keyword evidence="3" id="KW-1185">Reference proteome</keyword>
<organism evidence="2 3">
    <name type="scientific">Noviherbaspirillum denitrificans</name>
    <dbReference type="NCBI Taxonomy" id="1968433"/>
    <lineage>
        <taxon>Bacteria</taxon>
        <taxon>Pseudomonadati</taxon>
        <taxon>Pseudomonadota</taxon>
        <taxon>Betaproteobacteria</taxon>
        <taxon>Burkholderiales</taxon>
        <taxon>Oxalobacteraceae</taxon>
        <taxon>Noviherbaspirillum</taxon>
    </lineage>
</organism>
<comment type="caution">
    <text evidence="2">The sequence shown here is derived from an EMBL/GenBank/DDBJ whole genome shotgun (WGS) entry which is preliminary data.</text>
</comment>
<sequence length="193" mass="21233">MICTGTAWAGGGPFGIDSRLNYDNSGIWKRSNQKALVGVMIGGEIAGALWEGTDSRLGTTFWQSVDSSIMGGAGYAVLNLTTRRLRPSQTDDPNQWFQHNGRSFPSGEVTAVSSIVMPFVLEYREDHPAVWALELLPLYDAVARMKTRGHWQSDVVAEWAIGTATGYYAHSFRLPFTAAILPHGLTVGWHKEF</sequence>
<dbReference type="InterPro" id="IPR036938">
    <property type="entry name" value="PAP2/HPO_sf"/>
</dbReference>
<feature type="domain" description="Phosphatidic acid phosphatase type 2/haloperoxidase" evidence="1">
    <location>
        <begin position="56"/>
        <end position="170"/>
    </location>
</feature>
<dbReference type="SMART" id="SM00014">
    <property type="entry name" value="acidPPc"/>
    <property type="match status" value="1"/>
</dbReference>
<gene>
    <name evidence="2" type="ORF">AYR66_10575</name>
</gene>
<evidence type="ECO:0000259" key="1">
    <source>
        <dbReference type="SMART" id="SM00014"/>
    </source>
</evidence>
<evidence type="ECO:0000313" key="3">
    <source>
        <dbReference type="Proteomes" id="UP000197535"/>
    </source>
</evidence>
<evidence type="ECO:0000313" key="2">
    <source>
        <dbReference type="EMBL" id="OWW19882.1"/>
    </source>
</evidence>
<dbReference type="Pfam" id="PF01569">
    <property type="entry name" value="PAP2"/>
    <property type="match status" value="1"/>
</dbReference>
<dbReference type="InterPro" id="IPR000326">
    <property type="entry name" value="PAP2/HPO"/>
</dbReference>
<dbReference type="AlphaFoldDB" id="A0A254TEX6"/>
<dbReference type="SUPFAM" id="SSF48317">
    <property type="entry name" value="Acid phosphatase/Vanadium-dependent haloperoxidase"/>
    <property type="match status" value="1"/>
</dbReference>
<protein>
    <recommendedName>
        <fullName evidence="1">Phosphatidic acid phosphatase type 2/haloperoxidase domain-containing protein</fullName>
    </recommendedName>
</protein>
<accession>A0A254TEX6</accession>
<dbReference type="EMBL" id="LSTO01000001">
    <property type="protein sequence ID" value="OWW19882.1"/>
    <property type="molecule type" value="Genomic_DNA"/>
</dbReference>
<name>A0A254TEX6_9BURK</name>
<dbReference type="Gene3D" id="1.20.144.10">
    <property type="entry name" value="Phosphatidic acid phosphatase type 2/haloperoxidase"/>
    <property type="match status" value="1"/>
</dbReference>